<evidence type="ECO:0000256" key="1">
    <source>
        <dbReference type="SAM" id="MobiDB-lite"/>
    </source>
</evidence>
<dbReference type="EMBL" id="QLTK01000006">
    <property type="protein sequence ID" value="RAS34359.1"/>
    <property type="molecule type" value="Genomic_DNA"/>
</dbReference>
<comment type="caution">
    <text evidence="2">The sequence shown here is derived from an EMBL/GenBank/DDBJ whole genome shotgun (WGS) entry which is preliminary data.</text>
</comment>
<protein>
    <submittedName>
        <fullName evidence="2">Uncharacterized protein</fullName>
    </submittedName>
</protein>
<feature type="region of interest" description="Disordered" evidence="1">
    <location>
        <begin position="27"/>
        <end position="74"/>
    </location>
</feature>
<dbReference type="Proteomes" id="UP000248918">
    <property type="component" value="Unassembled WGS sequence"/>
</dbReference>
<sequence length="74" mass="8260">MPLGFYPCVNRNAMLRDVHVALAKIATHARQDSRAKSKASKQSYSQSAQAMLNDAEGPRDGRIPIMQRRASYAR</sequence>
<name>A0A329CI48_9BURK</name>
<evidence type="ECO:0000313" key="2">
    <source>
        <dbReference type="EMBL" id="RAS34359.1"/>
    </source>
</evidence>
<organism evidence="2 3">
    <name type="scientific">Paraburkholderia bryophila</name>
    <dbReference type="NCBI Taxonomy" id="420952"/>
    <lineage>
        <taxon>Bacteria</taxon>
        <taxon>Pseudomonadati</taxon>
        <taxon>Pseudomonadota</taxon>
        <taxon>Betaproteobacteria</taxon>
        <taxon>Burkholderiales</taxon>
        <taxon>Burkholderiaceae</taxon>
        <taxon>Paraburkholderia</taxon>
    </lineage>
</organism>
<gene>
    <name evidence="2" type="ORF">BX591_10640</name>
</gene>
<feature type="compositionally biased region" description="Low complexity" evidence="1">
    <location>
        <begin position="40"/>
        <end position="50"/>
    </location>
</feature>
<accession>A0A329CI48</accession>
<reference evidence="2 3" key="1">
    <citation type="submission" date="2018-06" db="EMBL/GenBank/DDBJ databases">
        <title>Genomic Encyclopedia of Type Strains, Phase III (KMG-III): the genomes of soil and plant-associated and newly described type strains.</title>
        <authorList>
            <person name="Whitman W."/>
        </authorList>
    </citation>
    <scope>NUCLEOTIDE SEQUENCE [LARGE SCALE GENOMIC DNA]</scope>
    <source>
        <strain evidence="2 3">LMG 23644</strain>
    </source>
</reference>
<dbReference type="AlphaFoldDB" id="A0A329CI48"/>
<evidence type="ECO:0000313" key="3">
    <source>
        <dbReference type="Proteomes" id="UP000248918"/>
    </source>
</evidence>
<proteinExistence type="predicted"/>